<proteinExistence type="inferred from homology"/>
<feature type="compositionally biased region" description="Basic and acidic residues" evidence="2">
    <location>
        <begin position="1"/>
        <end position="11"/>
    </location>
</feature>
<keyword evidence="5" id="KW-1185">Reference proteome</keyword>
<evidence type="ECO:0000256" key="2">
    <source>
        <dbReference type="SAM" id="MobiDB-lite"/>
    </source>
</evidence>
<accession>A0A9W8HH39</accession>
<sequence length="64" mass="7238">MTRGNQRELARQKNQKNQKKQALQGKAKDKDGVSYAKQKEINAAIMREKQAKAQAKAEGDQPKK</sequence>
<protein>
    <recommendedName>
        <fullName evidence="3">Small EDRK-rich factor-like N-terminal domain-containing protein</fullName>
    </recommendedName>
</protein>
<dbReference type="AlphaFoldDB" id="A0A9W8HH39"/>
<comment type="similarity">
    <text evidence="1">Belongs to the SERF family.</text>
</comment>
<feature type="compositionally biased region" description="Basic and acidic residues" evidence="2">
    <location>
        <begin position="26"/>
        <end position="35"/>
    </location>
</feature>
<gene>
    <name evidence="4" type="ORF">H4R18_002310</name>
</gene>
<evidence type="ECO:0000313" key="5">
    <source>
        <dbReference type="Proteomes" id="UP001140217"/>
    </source>
</evidence>
<evidence type="ECO:0000256" key="1">
    <source>
        <dbReference type="ARBA" id="ARBA00007309"/>
    </source>
</evidence>
<feature type="domain" description="Small EDRK-rich factor-like N-terminal" evidence="3">
    <location>
        <begin position="1"/>
        <end position="39"/>
    </location>
</feature>
<dbReference type="EMBL" id="JANBUL010000074">
    <property type="protein sequence ID" value="KAJ2782377.1"/>
    <property type="molecule type" value="Genomic_DNA"/>
</dbReference>
<evidence type="ECO:0000259" key="3">
    <source>
        <dbReference type="Pfam" id="PF04419"/>
    </source>
</evidence>
<feature type="region of interest" description="Disordered" evidence="2">
    <location>
        <begin position="1"/>
        <end position="35"/>
    </location>
</feature>
<dbReference type="Pfam" id="PF04419">
    <property type="entry name" value="SERF-like_N"/>
    <property type="match status" value="1"/>
</dbReference>
<organism evidence="4 5">
    <name type="scientific">Coemansia javaensis</name>
    <dbReference type="NCBI Taxonomy" id="2761396"/>
    <lineage>
        <taxon>Eukaryota</taxon>
        <taxon>Fungi</taxon>
        <taxon>Fungi incertae sedis</taxon>
        <taxon>Zoopagomycota</taxon>
        <taxon>Kickxellomycotina</taxon>
        <taxon>Kickxellomycetes</taxon>
        <taxon>Kickxellales</taxon>
        <taxon>Kickxellaceae</taxon>
        <taxon>Coemansia</taxon>
    </lineage>
</organism>
<evidence type="ECO:0000313" key="4">
    <source>
        <dbReference type="EMBL" id="KAJ2782377.1"/>
    </source>
</evidence>
<dbReference type="Proteomes" id="UP001140217">
    <property type="component" value="Unassembled WGS sequence"/>
</dbReference>
<dbReference type="InterPro" id="IPR040211">
    <property type="entry name" value="SERF1/2-like"/>
</dbReference>
<dbReference type="InterPro" id="IPR007513">
    <property type="entry name" value="SERF-like_N"/>
</dbReference>
<name>A0A9W8HH39_9FUNG</name>
<comment type="caution">
    <text evidence="4">The sequence shown here is derived from an EMBL/GenBank/DDBJ whole genome shotgun (WGS) entry which is preliminary data.</text>
</comment>
<dbReference type="PANTHER" id="PTHR13596">
    <property type="entry name" value="SMALL EDRK-RICH FACTOR 1"/>
    <property type="match status" value="1"/>
</dbReference>
<dbReference type="PANTHER" id="PTHR13596:SF0">
    <property type="entry name" value="SI:CH211-39K3.2-RELATED"/>
    <property type="match status" value="1"/>
</dbReference>
<reference evidence="4" key="1">
    <citation type="submission" date="2022-07" db="EMBL/GenBank/DDBJ databases">
        <title>Phylogenomic reconstructions and comparative analyses of Kickxellomycotina fungi.</title>
        <authorList>
            <person name="Reynolds N.K."/>
            <person name="Stajich J.E."/>
            <person name="Barry K."/>
            <person name="Grigoriev I.V."/>
            <person name="Crous P."/>
            <person name="Smith M.E."/>
        </authorList>
    </citation>
    <scope>NUCLEOTIDE SEQUENCE</scope>
    <source>
        <strain evidence="4">NBRC 105414</strain>
    </source>
</reference>